<evidence type="ECO:0000256" key="9">
    <source>
        <dbReference type="RuleBase" id="RU366064"/>
    </source>
</evidence>
<dbReference type="eggNOG" id="ENOG502QSDD">
    <property type="taxonomic scope" value="Eukaryota"/>
</dbReference>
<accession>A0A1S2YB99</accession>
<evidence type="ECO:0000256" key="7">
    <source>
        <dbReference type="ARBA" id="ARBA00023163"/>
    </source>
</evidence>
<evidence type="ECO:0000259" key="12">
    <source>
        <dbReference type="Pfam" id="PF17538"/>
    </source>
</evidence>
<dbReference type="InterPro" id="IPR038276">
    <property type="entry name" value="Floricaula/leafy_C_sf"/>
</dbReference>
<dbReference type="PaxDb" id="3827-XP_004501760.1"/>
<feature type="compositionally biased region" description="Acidic residues" evidence="10">
    <location>
        <begin position="201"/>
        <end position="213"/>
    </location>
</feature>
<keyword evidence="6 9" id="KW-0010">Activator</keyword>
<organism evidence="13 14">
    <name type="scientific">Cicer arietinum</name>
    <name type="common">Chickpea</name>
    <name type="synonym">Garbanzo</name>
    <dbReference type="NCBI Taxonomy" id="3827"/>
    <lineage>
        <taxon>Eukaryota</taxon>
        <taxon>Viridiplantae</taxon>
        <taxon>Streptophyta</taxon>
        <taxon>Embryophyta</taxon>
        <taxon>Tracheophyta</taxon>
        <taxon>Spermatophyta</taxon>
        <taxon>Magnoliopsida</taxon>
        <taxon>eudicotyledons</taxon>
        <taxon>Gunneridae</taxon>
        <taxon>Pentapetalae</taxon>
        <taxon>rosids</taxon>
        <taxon>fabids</taxon>
        <taxon>Fabales</taxon>
        <taxon>Fabaceae</taxon>
        <taxon>Papilionoideae</taxon>
        <taxon>50 kb inversion clade</taxon>
        <taxon>NPAAA clade</taxon>
        <taxon>Hologalegina</taxon>
        <taxon>IRL clade</taxon>
        <taxon>Cicereae</taxon>
        <taxon>Cicer</taxon>
    </lineage>
</organism>
<dbReference type="InterPro" id="IPR035079">
    <property type="entry name" value="LFY_SAM"/>
</dbReference>
<gene>
    <name evidence="14" type="primary">LFY</name>
</gene>
<evidence type="ECO:0000313" key="14">
    <source>
        <dbReference type="RefSeq" id="XP_004501760.1"/>
    </source>
</evidence>
<dbReference type="GO" id="GO:0006355">
    <property type="term" value="P:regulation of DNA-templated transcription"/>
    <property type="evidence" value="ECO:0007669"/>
    <property type="project" value="UniProtKB-UniRule"/>
</dbReference>
<keyword evidence="5 9" id="KW-0238">DNA-binding</keyword>
<evidence type="ECO:0000256" key="4">
    <source>
        <dbReference type="ARBA" id="ARBA00023015"/>
    </source>
</evidence>
<comment type="subcellular location">
    <subcellularLocation>
        <location evidence="1 9">Nucleus</location>
    </subcellularLocation>
</comment>
<evidence type="ECO:0000259" key="11">
    <source>
        <dbReference type="Pfam" id="PF01698"/>
    </source>
</evidence>
<protein>
    <recommendedName>
        <fullName evidence="9">Floricaula/leafy-like transcription factor</fullName>
    </recommendedName>
</protein>
<name>A0A1S2YB99_CICAR</name>
<dbReference type="Gene3D" id="1.10.4180.10">
    <property type="entry name" value="Protein LEAFY"/>
    <property type="match status" value="1"/>
</dbReference>
<dbReference type="InterPro" id="IPR002910">
    <property type="entry name" value="FLO_LFY"/>
</dbReference>
<dbReference type="STRING" id="3827.A0A1S2YB99"/>
<feature type="region of interest" description="Disordered" evidence="10">
    <location>
        <begin position="148"/>
        <end position="171"/>
    </location>
</feature>
<dbReference type="Pfam" id="PF01698">
    <property type="entry name" value="SAM_LFY"/>
    <property type="match status" value="1"/>
</dbReference>
<feature type="domain" description="Floricaula/Leafy protein SAM" evidence="11">
    <location>
        <begin position="51"/>
        <end position="129"/>
    </location>
</feature>
<evidence type="ECO:0000256" key="2">
    <source>
        <dbReference type="ARBA" id="ARBA00009383"/>
    </source>
</evidence>
<evidence type="ECO:0000256" key="6">
    <source>
        <dbReference type="ARBA" id="ARBA00023159"/>
    </source>
</evidence>
<sequence length="395" mass="44939">MDPDAFTASLFKWDPRTVLPTAPSLRPQLLDYTVSPPTTAPLPYHPPRLPRELGGLEELFQAYGIRYYTAAKIAELGFTVSTLVDMKDEELDDMMNSLSQIFRWDLLVGERYGIKAAIRAERRRLDDEEIKRRSLLSGDTTNALDALSQEGLSEEPVVQREKEAVGSGGGSTWEVAVAEERRKRQQIRRRRMRMKSNVDRDENEEGEEEEEDNNSGGGGGERQREHPFIVTEPGEVARGKKNGLDYLFHLYEQCREFLIQVQAIAKERGEKCPTKVTNQVFRYAKKAGASYINKPKMRHYVHCYALHCLDEEVSNELRRGFKERGENVGAWRQACYKPLVAIAARQGWDIDAIFNAHPRLSIWYVPTKLRQLCHAERNNAAASSSVSVGTAHLPF</sequence>
<evidence type="ECO:0000256" key="10">
    <source>
        <dbReference type="SAM" id="MobiDB-lite"/>
    </source>
</evidence>
<dbReference type="KEGG" id="cam:101493650"/>
<evidence type="ECO:0000256" key="8">
    <source>
        <dbReference type="ARBA" id="ARBA00023242"/>
    </source>
</evidence>
<dbReference type="GO" id="GO:0003677">
    <property type="term" value="F:DNA binding"/>
    <property type="evidence" value="ECO:0007669"/>
    <property type="project" value="UniProtKB-UniRule"/>
</dbReference>
<feature type="region of interest" description="Disordered" evidence="10">
    <location>
        <begin position="184"/>
        <end position="225"/>
    </location>
</feature>
<comment type="similarity">
    <text evidence="2 9">Belongs to the FLO/LFY family.</text>
</comment>
<dbReference type="AlphaFoldDB" id="A0A1S2YB99"/>
<evidence type="ECO:0000256" key="1">
    <source>
        <dbReference type="ARBA" id="ARBA00004123"/>
    </source>
</evidence>
<evidence type="ECO:0000256" key="5">
    <source>
        <dbReference type="ARBA" id="ARBA00023125"/>
    </source>
</evidence>
<proteinExistence type="inferred from homology"/>
<dbReference type="GeneID" id="101493650"/>
<dbReference type="OrthoDB" id="1875842at2759"/>
<keyword evidence="13" id="KW-1185">Reference proteome</keyword>
<evidence type="ECO:0000256" key="3">
    <source>
        <dbReference type="ARBA" id="ARBA00022473"/>
    </source>
</evidence>
<keyword evidence="7 9" id="KW-0804">Transcription</keyword>
<feature type="compositionally biased region" description="Basic residues" evidence="10">
    <location>
        <begin position="184"/>
        <end position="194"/>
    </location>
</feature>
<dbReference type="Pfam" id="PF17538">
    <property type="entry name" value="C_LFY_FLO"/>
    <property type="match status" value="1"/>
</dbReference>
<keyword evidence="8 9" id="KW-0539">Nucleus</keyword>
<dbReference type="Proteomes" id="UP000087171">
    <property type="component" value="Chromosome Ca5"/>
</dbReference>
<reference evidence="13" key="1">
    <citation type="journal article" date="2013" name="Nat. Biotechnol.">
        <title>Draft genome sequence of chickpea (Cicer arietinum) provides a resource for trait improvement.</title>
        <authorList>
            <person name="Varshney R.K."/>
            <person name="Song C."/>
            <person name="Saxena R.K."/>
            <person name="Azam S."/>
            <person name="Yu S."/>
            <person name="Sharpe A.G."/>
            <person name="Cannon S."/>
            <person name="Baek J."/>
            <person name="Rosen B.D."/>
            <person name="Tar'an B."/>
            <person name="Millan T."/>
            <person name="Zhang X."/>
            <person name="Ramsay L.D."/>
            <person name="Iwata A."/>
            <person name="Wang Y."/>
            <person name="Nelson W."/>
            <person name="Farmer A.D."/>
            <person name="Gaur P.M."/>
            <person name="Soderlund C."/>
            <person name="Penmetsa R.V."/>
            <person name="Xu C."/>
            <person name="Bharti A.K."/>
            <person name="He W."/>
            <person name="Winter P."/>
            <person name="Zhao S."/>
            <person name="Hane J.K."/>
            <person name="Carrasquilla-Garcia N."/>
            <person name="Condie J.A."/>
            <person name="Upadhyaya H.D."/>
            <person name="Luo M.C."/>
            <person name="Thudi M."/>
            <person name="Gowda C.L."/>
            <person name="Singh N.P."/>
            <person name="Lichtenzveig J."/>
            <person name="Gali K.K."/>
            <person name="Rubio J."/>
            <person name="Nadarajan N."/>
            <person name="Dolezel J."/>
            <person name="Bansal K.C."/>
            <person name="Xu X."/>
            <person name="Edwards D."/>
            <person name="Zhang G."/>
            <person name="Kahl G."/>
            <person name="Gil J."/>
            <person name="Singh K.B."/>
            <person name="Datta S.K."/>
            <person name="Jackson S.A."/>
            <person name="Wang J."/>
            <person name="Cook D.R."/>
        </authorList>
    </citation>
    <scope>NUCLEOTIDE SEQUENCE [LARGE SCALE GENOMIC DNA]</scope>
    <source>
        <strain evidence="13">cv. CDC Frontier</strain>
    </source>
</reference>
<keyword evidence="4 9" id="KW-0805">Transcription regulation</keyword>
<dbReference type="PANTHER" id="PTHR36079">
    <property type="entry name" value="PROTEIN LEAFY"/>
    <property type="match status" value="1"/>
</dbReference>
<comment type="function">
    <text evidence="9">Probable transcription factor.</text>
</comment>
<keyword evidence="3" id="KW-0217">Developmental protein</keyword>
<evidence type="ECO:0000313" key="13">
    <source>
        <dbReference type="Proteomes" id="UP000087171"/>
    </source>
</evidence>
<dbReference type="PANTHER" id="PTHR36079:SF1">
    <property type="entry name" value="PROTEIN LEAFY"/>
    <property type="match status" value="1"/>
</dbReference>
<dbReference type="RefSeq" id="XP_004501760.1">
    <property type="nucleotide sequence ID" value="XM_004501703.3"/>
</dbReference>
<feature type="domain" description="Floricaula/leafy DNA-binding C-terminal" evidence="12">
    <location>
        <begin position="215"/>
        <end position="381"/>
    </location>
</feature>
<dbReference type="GO" id="GO:0005634">
    <property type="term" value="C:nucleus"/>
    <property type="evidence" value="ECO:0007669"/>
    <property type="project" value="UniProtKB-SubCell"/>
</dbReference>
<reference evidence="14" key="2">
    <citation type="submission" date="2025-08" db="UniProtKB">
        <authorList>
            <consortium name="RefSeq"/>
        </authorList>
    </citation>
    <scope>IDENTIFICATION</scope>
    <source>
        <tissue evidence="14">Etiolated seedlings</tissue>
    </source>
</reference>
<dbReference type="InterPro" id="IPR035209">
    <property type="entry name" value="FLO/LFY_C"/>
</dbReference>